<evidence type="ECO:0000313" key="6">
    <source>
        <dbReference type="EMBL" id="KAB5525462.1"/>
    </source>
</evidence>
<feature type="region of interest" description="Disordered" evidence="4">
    <location>
        <begin position="1"/>
        <end position="27"/>
    </location>
</feature>
<feature type="region of interest" description="Disordered" evidence="4">
    <location>
        <begin position="380"/>
        <end position="408"/>
    </location>
</feature>
<sequence>MGFFRRLFGAKKKSRSSKTTPSLSQSNKADQVLLSTTPYDANKHAIAVAAATAAVAEAALAAAQAAAEVVRLTGGGGGGNVNGGSHRRFAEEVSAVKIQSAFRGYLVSVLFFMFCEKWFHDNSRIVVDVYQDYASRNINKWMELRWSNLDEMCKSYHCQLARRALRALKALVKLQALVRGHIVRKQTADMLRRMQTLVRLQARARASRSHVSDSWHTASKSSHSRYAVPASPPKDHLFRASSTKFDGPSILKRCGSNANFRESIDFDKLKSGSNWLDRWMEESLWNDHGSNPLRNRRADDEKSDKILEVDTWKPHVKYQQSNRTFQASQHAVASDHNNQSFMTFDSPSKISKKAPNPMPSIPSGEILHSLKFPIGNDEKVSRTAENSPRLFSATSRPGSSGKKGGGHFTPTRSECSWGFFNGYSGYPNYMSNTESSRAKVRSQSVPRQRLEFEKYSSSRRSVQGCCDADTRSERGFAQNTEPQNKAYVASGYSNRIGTSYLR</sequence>
<proteinExistence type="inferred from homology"/>
<reference evidence="7" key="1">
    <citation type="journal article" date="2019" name="Gigascience">
        <title>De novo genome assembly of the endangered Acer yangbiense, a plant species with extremely small populations endemic to Yunnan Province, China.</title>
        <authorList>
            <person name="Yang J."/>
            <person name="Wariss H.M."/>
            <person name="Tao L."/>
            <person name="Zhang R."/>
            <person name="Yun Q."/>
            <person name="Hollingsworth P."/>
            <person name="Dao Z."/>
            <person name="Luo G."/>
            <person name="Guo H."/>
            <person name="Ma Y."/>
            <person name="Sun W."/>
        </authorList>
    </citation>
    <scope>NUCLEOTIDE SEQUENCE [LARGE SCALE GENOMIC DNA]</scope>
    <source>
        <strain evidence="7">cv. br00</strain>
    </source>
</reference>
<dbReference type="Pfam" id="PF00612">
    <property type="entry name" value="IQ"/>
    <property type="match status" value="2"/>
</dbReference>
<evidence type="ECO:0000256" key="1">
    <source>
        <dbReference type="ARBA" id="ARBA00022860"/>
    </source>
</evidence>
<dbReference type="SMART" id="SM00015">
    <property type="entry name" value="IQ"/>
    <property type="match status" value="2"/>
</dbReference>
<keyword evidence="1" id="KW-0112">Calmodulin-binding</keyword>
<keyword evidence="7" id="KW-1185">Reference proteome</keyword>
<evidence type="ECO:0000313" key="7">
    <source>
        <dbReference type="Proteomes" id="UP000326939"/>
    </source>
</evidence>
<feature type="region of interest" description="Disordered" evidence="4">
    <location>
        <begin position="222"/>
        <end position="241"/>
    </location>
</feature>
<dbReference type="EMBL" id="VDCV01000015">
    <property type="protein sequence ID" value="KAB5525462.1"/>
    <property type="molecule type" value="Genomic_DNA"/>
</dbReference>
<dbReference type="PANTHER" id="PTHR32295">
    <property type="entry name" value="IQ-DOMAIN 5-RELATED"/>
    <property type="match status" value="1"/>
</dbReference>
<evidence type="ECO:0000256" key="4">
    <source>
        <dbReference type="SAM" id="MobiDB-lite"/>
    </source>
</evidence>
<evidence type="ECO:0000259" key="5">
    <source>
        <dbReference type="Pfam" id="PF13178"/>
    </source>
</evidence>
<name>A0A5N5K288_9ROSI</name>
<comment type="similarity">
    <text evidence="2">Belongs to the IQD family.</text>
</comment>
<protein>
    <recommendedName>
        <fullName evidence="5">DUF4005 domain-containing protein</fullName>
    </recommendedName>
</protein>
<organism evidence="6 7">
    <name type="scientific">Salix brachista</name>
    <dbReference type="NCBI Taxonomy" id="2182728"/>
    <lineage>
        <taxon>Eukaryota</taxon>
        <taxon>Viridiplantae</taxon>
        <taxon>Streptophyta</taxon>
        <taxon>Embryophyta</taxon>
        <taxon>Tracheophyta</taxon>
        <taxon>Spermatophyta</taxon>
        <taxon>Magnoliopsida</taxon>
        <taxon>eudicotyledons</taxon>
        <taxon>Gunneridae</taxon>
        <taxon>Pentapetalae</taxon>
        <taxon>rosids</taxon>
        <taxon>fabids</taxon>
        <taxon>Malpighiales</taxon>
        <taxon>Salicaceae</taxon>
        <taxon>Saliceae</taxon>
        <taxon>Salix</taxon>
    </lineage>
</organism>
<evidence type="ECO:0000256" key="2">
    <source>
        <dbReference type="ARBA" id="ARBA00024341"/>
    </source>
</evidence>
<dbReference type="InterPro" id="IPR025064">
    <property type="entry name" value="DUF4005"/>
</dbReference>
<dbReference type="AlphaFoldDB" id="A0A5N5K288"/>
<dbReference type="InterPro" id="IPR000048">
    <property type="entry name" value="IQ_motif_EF-hand-BS"/>
</dbReference>
<comment type="subunit">
    <text evidence="3">Binds to multiple calmodulin (CaM) in the presence of Ca(2+) and CaM-like proteins.</text>
</comment>
<dbReference type="GO" id="GO:0005516">
    <property type="term" value="F:calmodulin binding"/>
    <property type="evidence" value="ECO:0007669"/>
    <property type="project" value="UniProtKB-KW"/>
</dbReference>
<dbReference type="Pfam" id="PF13178">
    <property type="entry name" value="DUF4005"/>
    <property type="match status" value="1"/>
</dbReference>
<dbReference type="PROSITE" id="PS50096">
    <property type="entry name" value="IQ"/>
    <property type="match status" value="1"/>
</dbReference>
<gene>
    <name evidence="6" type="ORF">DKX38_023211</name>
</gene>
<feature type="domain" description="DUF4005" evidence="5">
    <location>
        <begin position="401"/>
        <end position="475"/>
    </location>
</feature>
<dbReference type="Proteomes" id="UP000326939">
    <property type="component" value="Chromosome 15"/>
</dbReference>
<accession>A0A5N5K288</accession>
<comment type="caution">
    <text evidence="6">The sequence shown here is derived from an EMBL/GenBank/DDBJ whole genome shotgun (WGS) entry which is preliminary data.</text>
</comment>
<evidence type="ECO:0000256" key="3">
    <source>
        <dbReference type="ARBA" id="ARBA00024378"/>
    </source>
</evidence>
<feature type="compositionally biased region" description="Low complexity" evidence="4">
    <location>
        <begin position="17"/>
        <end position="26"/>
    </location>
</feature>
<dbReference type="PANTHER" id="PTHR32295:SF174">
    <property type="entry name" value="PROTEIN IQ-DOMAIN 24"/>
    <property type="match status" value="1"/>
</dbReference>